<name>A0A9D1R0M8_9BACT</name>
<evidence type="ECO:0000256" key="17">
    <source>
        <dbReference type="ARBA" id="ARBA00023295"/>
    </source>
</evidence>
<keyword evidence="10 20" id="KW-0863">Zinc-finger</keyword>
<dbReference type="NCBIfam" id="NF002211">
    <property type="entry name" value="PRK01103.1"/>
    <property type="match status" value="1"/>
</dbReference>
<dbReference type="EC" id="4.2.99.18" evidence="6"/>
<proteinExistence type="inferred from homology"/>
<evidence type="ECO:0000256" key="7">
    <source>
        <dbReference type="ARBA" id="ARBA00016240"/>
    </source>
</evidence>
<dbReference type="Pfam" id="PF01149">
    <property type="entry name" value="Fapy_DNA_glyco"/>
    <property type="match status" value="1"/>
</dbReference>
<comment type="caution">
    <text evidence="23">The sequence shown here is derived from an EMBL/GenBank/DDBJ whole genome shotgun (WGS) entry which is preliminary data.</text>
</comment>
<dbReference type="Pfam" id="PF06827">
    <property type="entry name" value="zf-FPG_IleRS"/>
    <property type="match status" value="1"/>
</dbReference>
<dbReference type="InterPro" id="IPR035937">
    <property type="entry name" value="FPG_N"/>
</dbReference>
<evidence type="ECO:0000256" key="20">
    <source>
        <dbReference type="PROSITE-ProRule" id="PRU00391"/>
    </source>
</evidence>
<reference evidence="23" key="1">
    <citation type="journal article" date="2021" name="PeerJ">
        <title>Extensive microbial diversity within the chicken gut microbiome revealed by metagenomics and culture.</title>
        <authorList>
            <person name="Gilroy R."/>
            <person name="Ravi A."/>
            <person name="Getino M."/>
            <person name="Pursley I."/>
            <person name="Horton D.L."/>
            <person name="Alikhan N.F."/>
            <person name="Baker D."/>
            <person name="Gharbi K."/>
            <person name="Hall N."/>
            <person name="Watson M."/>
            <person name="Adriaenssens E.M."/>
            <person name="Foster-Nyarko E."/>
            <person name="Jarju S."/>
            <person name="Secka A."/>
            <person name="Antonio M."/>
            <person name="Oren A."/>
            <person name="Chaudhuri R.R."/>
            <person name="La Ragione R."/>
            <person name="Hildebrand F."/>
            <person name="Pallen M.J."/>
        </authorList>
    </citation>
    <scope>NUCLEOTIDE SEQUENCE</scope>
    <source>
        <strain evidence="23">ChiSxjej5B17-1746</strain>
    </source>
</reference>
<dbReference type="Gene3D" id="1.10.8.50">
    <property type="match status" value="1"/>
</dbReference>
<comment type="catalytic activity">
    <reaction evidence="1">
        <text>Hydrolysis of DNA containing ring-opened 7-methylguanine residues, releasing 2,6-diamino-4-hydroxy-5-(N-methyl)formamidopyrimidine.</text>
        <dbReference type="EC" id="3.2.2.23"/>
    </reaction>
</comment>
<dbReference type="InterPro" id="IPR015887">
    <property type="entry name" value="DNA_glyclase_Znf_dom_DNA_BS"/>
</dbReference>
<feature type="domain" description="Formamidopyrimidine-DNA glycosylase catalytic" evidence="22">
    <location>
        <begin position="2"/>
        <end position="138"/>
    </location>
</feature>
<dbReference type="GO" id="GO:0034039">
    <property type="term" value="F:8-oxo-7,8-dihydroguanine DNA N-glycosylase activity"/>
    <property type="evidence" value="ECO:0007669"/>
    <property type="project" value="TreeGrafter"/>
</dbReference>
<evidence type="ECO:0000256" key="2">
    <source>
        <dbReference type="ARBA" id="ARBA00001947"/>
    </source>
</evidence>
<dbReference type="SMART" id="SM01232">
    <property type="entry name" value="H2TH"/>
    <property type="match status" value="1"/>
</dbReference>
<dbReference type="SUPFAM" id="SSF57716">
    <property type="entry name" value="Glucocorticoid receptor-like (DNA-binding domain)"/>
    <property type="match status" value="1"/>
</dbReference>
<evidence type="ECO:0000256" key="5">
    <source>
        <dbReference type="ARBA" id="ARBA00012024"/>
    </source>
</evidence>
<evidence type="ECO:0000256" key="10">
    <source>
        <dbReference type="ARBA" id="ARBA00022771"/>
    </source>
</evidence>
<keyword evidence="16" id="KW-0511">Multifunctional enzyme</keyword>
<dbReference type="InterPro" id="IPR020629">
    <property type="entry name" value="FPG_Glyclase"/>
</dbReference>
<dbReference type="InterPro" id="IPR012319">
    <property type="entry name" value="FPG_cat"/>
</dbReference>
<dbReference type="InterPro" id="IPR010663">
    <property type="entry name" value="Znf_FPG/IleRS"/>
</dbReference>
<keyword evidence="11 23" id="KW-0378">Hydrolase</keyword>
<keyword evidence="15 23" id="KW-0456">Lyase</keyword>
<dbReference type="NCBIfam" id="TIGR00577">
    <property type="entry name" value="fpg"/>
    <property type="match status" value="1"/>
</dbReference>
<dbReference type="SMART" id="SM00898">
    <property type="entry name" value="Fapy_DNA_glyco"/>
    <property type="match status" value="1"/>
</dbReference>
<dbReference type="PANTHER" id="PTHR22993">
    <property type="entry name" value="FORMAMIDOPYRIMIDINE-DNA GLYCOSYLASE"/>
    <property type="match status" value="1"/>
</dbReference>
<dbReference type="GO" id="GO:0008270">
    <property type="term" value="F:zinc ion binding"/>
    <property type="evidence" value="ECO:0007669"/>
    <property type="project" value="UniProtKB-KW"/>
</dbReference>
<evidence type="ECO:0000256" key="4">
    <source>
        <dbReference type="ARBA" id="ARBA00011245"/>
    </source>
</evidence>
<evidence type="ECO:0000256" key="19">
    <source>
        <dbReference type="ARBA" id="ARBA00044632"/>
    </source>
</evidence>
<evidence type="ECO:0000256" key="11">
    <source>
        <dbReference type="ARBA" id="ARBA00022801"/>
    </source>
</evidence>
<accession>A0A9D1R0M8</accession>
<dbReference type="PROSITE" id="PS51066">
    <property type="entry name" value="ZF_FPG_2"/>
    <property type="match status" value="1"/>
</dbReference>
<evidence type="ECO:0000256" key="8">
    <source>
        <dbReference type="ARBA" id="ARBA00022723"/>
    </source>
</evidence>
<evidence type="ECO:0000313" key="23">
    <source>
        <dbReference type="EMBL" id="HIW77951.1"/>
    </source>
</evidence>
<evidence type="ECO:0000256" key="12">
    <source>
        <dbReference type="ARBA" id="ARBA00022833"/>
    </source>
</evidence>
<keyword evidence="17 23" id="KW-0326">Glycosidase</keyword>
<evidence type="ECO:0000313" key="24">
    <source>
        <dbReference type="Proteomes" id="UP000824264"/>
    </source>
</evidence>
<evidence type="ECO:0000256" key="15">
    <source>
        <dbReference type="ARBA" id="ARBA00023239"/>
    </source>
</evidence>
<evidence type="ECO:0000256" key="16">
    <source>
        <dbReference type="ARBA" id="ARBA00023268"/>
    </source>
</evidence>
<evidence type="ECO:0000256" key="13">
    <source>
        <dbReference type="ARBA" id="ARBA00023125"/>
    </source>
</evidence>
<evidence type="ECO:0000256" key="14">
    <source>
        <dbReference type="ARBA" id="ARBA00023204"/>
    </source>
</evidence>
<dbReference type="InterPro" id="IPR010979">
    <property type="entry name" value="Ribosomal_uS13-like_H2TH"/>
</dbReference>
<dbReference type="PANTHER" id="PTHR22993:SF9">
    <property type="entry name" value="FORMAMIDOPYRIMIDINE-DNA GLYCOSYLASE"/>
    <property type="match status" value="1"/>
</dbReference>
<dbReference type="FunFam" id="1.10.8.50:FF:000003">
    <property type="entry name" value="Formamidopyrimidine-DNA glycosylase"/>
    <property type="match status" value="1"/>
</dbReference>
<dbReference type="GO" id="GO:0006284">
    <property type="term" value="P:base-excision repair"/>
    <property type="evidence" value="ECO:0007669"/>
    <property type="project" value="InterPro"/>
</dbReference>
<reference evidence="23" key="2">
    <citation type="submission" date="2021-04" db="EMBL/GenBank/DDBJ databases">
        <authorList>
            <person name="Gilroy R."/>
        </authorList>
    </citation>
    <scope>NUCLEOTIDE SEQUENCE</scope>
    <source>
        <strain evidence="23">ChiSxjej5B17-1746</strain>
    </source>
</reference>
<dbReference type="EMBL" id="DXGI01000084">
    <property type="protein sequence ID" value="HIW77951.1"/>
    <property type="molecule type" value="Genomic_DNA"/>
</dbReference>
<comment type="catalytic activity">
    <reaction evidence="19">
        <text>2'-deoxyribonucleotide-(2'-deoxyribose 5'-phosphate)-2'-deoxyribonucleotide-DNA = a 3'-end 2'-deoxyribonucleotide-(2,3-dehydro-2,3-deoxyribose 5'-phosphate)-DNA + a 5'-end 5'-phospho-2'-deoxyribonucleoside-DNA + H(+)</text>
        <dbReference type="Rhea" id="RHEA:66592"/>
        <dbReference type="Rhea" id="RHEA-COMP:13180"/>
        <dbReference type="Rhea" id="RHEA-COMP:16897"/>
        <dbReference type="Rhea" id="RHEA-COMP:17067"/>
        <dbReference type="ChEBI" id="CHEBI:15378"/>
        <dbReference type="ChEBI" id="CHEBI:136412"/>
        <dbReference type="ChEBI" id="CHEBI:157695"/>
        <dbReference type="ChEBI" id="CHEBI:167181"/>
        <dbReference type="EC" id="4.2.99.18"/>
    </reaction>
</comment>
<evidence type="ECO:0000256" key="18">
    <source>
        <dbReference type="ARBA" id="ARBA00030638"/>
    </source>
</evidence>
<dbReference type="Pfam" id="PF06831">
    <property type="entry name" value="H2TH"/>
    <property type="match status" value="1"/>
</dbReference>
<keyword evidence="13" id="KW-0238">DNA-binding</keyword>
<dbReference type="PROSITE" id="PS51068">
    <property type="entry name" value="FPG_CAT"/>
    <property type="match status" value="1"/>
</dbReference>
<evidence type="ECO:0000256" key="6">
    <source>
        <dbReference type="ARBA" id="ARBA00012720"/>
    </source>
</evidence>
<evidence type="ECO:0000256" key="9">
    <source>
        <dbReference type="ARBA" id="ARBA00022763"/>
    </source>
</evidence>
<dbReference type="SUPFAM" id="SSF46946">
    <property type="entry name" value="S13-like H2TH domain"/>
    <property type="match status" value="1"/>
</dbReference>
<comment type="similarity">
    <text evidence="3">Belongs to the FPG family.</text>
</comment>
<dbReference type="Gene3D" id="3.20.190.10">
    <property type="entry name" value="MutM-like, N-terminal"/>
    <property type="match status" value="1"/>
</dbReference>
<evidence type="ECO:0000256" key="3">
    <source>
        <dbReference type="ARBA" id="ARBA00009409"/>
    </source>
</evidence>
<evidence type="ECO:0000256" key="1">
    <source>
        <dbReference type="ARBA" id="ARBA00001668"/>
    </source>
</evidence>
<dbReference type="Proteomes" id="UP000824264">
    <property type="component" value="Unassembled WGS sequence"/>
</dbReference>
<sequence length="294" mass="32157">MPELPEVETIARTLAPQVEGRRIVGCEVLNPSTFAGEIPLEKVVGATIRRPGRRGKLLLLPLTFGQEDVPSDEECPCRALAGYLASGAERVTGLGFHLKMTGRVFVYPQGTPPEKHTRLILDLDDGSRLFFDDARKFGYVRVLSPSTVARWPFWTELGPEPLEIDAEAFAARFAGKGGKIKALLLDQTILAGCGNIYADESLYRAGIRPDARRVSGERLKRLHAALREVLLESINACGSSIRDYRTARGDAGAFQNAFRVYGRSGQTCLDCGTALESCRIAGRSTVFCPKCQRA</sequence>
<dbReference type="GO" id="GO:0140078">
    <property type="term" value="F:class I DNA-(apurinic or apyrimidinic site) endonuclease activity"/>
    <property type="evidence" value="ECO:0007669"/>
    <property type="project" value="UniProtKB-EC"/>
</dbReference>
<dbReference type="EC" id="3.2.2.23" evidence="5"/>
<keyword evidence="9" id="KW-0227">DNA damage</keyword>
<organism evidence="23 24">
    <name type="scientific">Candidatus Bilophila faecipullorum</name>
    <dbReference type="NCBI Taxonomy" id="2838482"/>
    <lineage>
        <taxon>Bacteria</taxon>
        <taxon>Pseudomonadati</taxon>
        <taxon>Thermodesulfobacteriota</taxon>
        <taxon>Desulfovibrionia</taxon>
        <taxon>Desulfovibrionales</taxon>
        <taxon>Desulfovibrionaceae</taxon>
        <taxon>Bilophila</taxon>
    </lineage>
</organism>
<comment type="cofactor">
    <cofactor evidence="2">
        <name>Zn(2+)</name>
        <dbReference type="ChEBI" id="CHEBI:29105"/>
    </cofactor>
</comment>
<feature type="domain" description="FPG-type" evidence="21">
    <location>
        <begin position="259"/>
        <end position="293"/>
    </location>
</feature>
<keyword evidence="8" id="KW-0479">Metal-binding</keyword>
<protein>
    <recommendedName>
        <fullName evidence="7">Formamidopyrimidine-DNA glycosylase</fullName>
        <ecNumber evidence="5">3.2.2.23</ecNumber>
        <ecNumber evidence="6">4.2.99.18</ecNumber>
    </recommendedName>
    <alternativeName>
        <fullName evidence="18">DNA-(apurinic or apyrimidinic site) lyase MutM</fullName>
    </alternativeName>
</protein>
<evidence type="ECO:0000259" key="21">
    <source>
        <dbReference type="PROSITE" id="PS51066"/>
    </source>
</evidence>
<dbReference type="GO" id="GO:0003684">
    <property type="term" value="F:damaged DNA binding"/>
    <property type="evidence" value="ECO:0007669"/>
    <property type="project" value="InterPro"/>
</dbReference>
<dbReference type="InterPro" id="IPR000214">
    <property type="entry name" value="Znf_DNA_glyclase/AP_lyase"/>
</dbReference>
<dbReference type="AlphaFoldDB" id="A0A9D1R0M8"/>
<comment type="subunit">
    <text evidence="4">Monomer.</text>
</comment>
<keyword evidence="14" id="KW-0234">DNA repair</keyword>
<dbReference type="InterPro" id="IPR015886">
    <property type="entry name" value="H2TH_FPG"/>
</dbReference>
<dbReference type="PROSITE" id="PS01242">
    <property type="entry name" value="ZF_FPG_1"/>
    <property type="match status" value="1"/>
</dbReference>
<evidence type="ECO:0000259" key="22">
    <source>
        <dbReference type="PROSITE" id="PS51068"/>
    </source>
</evidence>
<keyword evidence="12" id="KW-0862">Zinc</keyword>
<gene>
    <name evidence="23" type="primary">mutM</name>
    <name evidence="23" type="ORF">H9874_02240</name>
</gene>
<dbReference type="CDD" id="cd08966">
    <property type="entry name" value="EcFpg-like_N"/>
    <property type="match status" value="1"/>
</dbReference>
<dbReference type="SUPFAM" id="SSF81624">
    <property type="entry name" value="N-terminal domain of MutM-like DNA repair proteins"/>
    <property type="match status" value="1"/>
</dbReference>